<feature type="domain" description="Peptidase S26" evidence="3">
    <location>
        <begin position="188"/>
        <end position="232"/>
    </location>
</feature>
<organism evidence="4">
    <name type="scientific">Rhizophora mucronata</name>
    <name type="common">Asiatic mangrove</name>
    <dbReference type="NCBI Taxonomy" id="61149"/>
    <lineage>
        <taxon>Eukaryota</taxon>
        <taxon>Viridiplantae</taxon>
        <taxon>Streptophyta</taxon>
        <taxon>Embryophyta</taxon>
        <taxon>Tracheophyta</taxon>
        <taxon>Spermatophyta</taxon>
        <taxon>Magnoliopsida</taxon>
        <taxon>eudicotyledons</taxon>
        <taxon>Gunneridae</taxon>
        <taxon>Pentapetalae</taxon>
        <taxon>rosids</taxon>
        <taxon>fabids</taxon>
        <taxon>Malpighiales</taxon>
        <taxon>Rhizophoraceae</taxon>
        <taxon>Rhizophora</taxon>
    </lineage>
</organism>
<dbReference type="Pfam" id="PF10502">
    <property type="entry name" value="Peptidase_S26"/>
    <property type="match status" value="1"/>
</dbReference>
<dbReference type="GO" id="GO:0004252">
    <property type="term" value="F:serine-type endopeptidase activity"/>
    <property type="evidence" value="ECO:0007669"/>
    <property type="project" value="InterPro"/>
</dbReference>
<dbReference type="InterPro" id="IPR036286">
    <property type="entry name" value="LexA/Signal_pep-like_sf"/>
</dbReference>
<dbReference type="InterPro" id="IPR019756">
    <property type="entry name" value="Pept_S26A_signal_pept_1_Ser-AS"/>
</dbReference>
<proteinExistence type="predicted"/>
<evidence type="ECO:0000259" key="3">
    <source>
        <dbReference type="Pfam" id="PF10502"/>
    </source>
</evidence>
<dbReference type="PROSITE" id="PS00501">
    <property type="entry name" value="SPASE_I_1"/>
    <property type="match status" value="1"/>
</dbReference>
<dbReference type="PANTHER" id="PTHR43390">
    <property type="entry name" value="SIGNAL PEPTIDASE I"/>
    <property type="match status" value="1"/>
</dbReference>
<dbReference type="PANTHER" id="PTHR43390:SF2">
    <property type="entry name" value="THYLAKOIDAL PROCESSING PEPTIDASE 2, CHLOROPLASTIC-RELATED"/>
    <property type="match status" value="1"/>
</dbReference>
<accession>A0A2P2J9E9</accession>
<sequence>MAIRVTITYSGYVAKNIVYSAGACVGSCRSECWIRSRIFASPAIRTTDTEPPSAQQPRYLPSDYHRRRSQASMYSTIVGEIFGNNTIAVGLISLMKSMAGASCSPAVGVCGISPLKAASILPFLQGLKWLPCNEPKSCHVDKDGTVVRSVKDEGKSTTSTVTLRINGNDLEKTWNWLSRLYNACSEDAKAMFTAATVSLLFRSTLAEPRSIPSTSMCPTLDVGDRILAEKVTITFAVA</sequence>
<dbReference type="InterPro" id="IPR019533">
    <property type="entry name" value="Peptidase_S26"/>
</dbReference>
<keyword evidence="1" id="KW-0645">Protease</keyword>
<name>A0A2P2J9E9_RHIMU</name>
<keyword evidence="2" id="KW-0378">Hydrolase</keyword>
<evidence type="ECO:0000256" key="1">
    <source>
        <dbReference type="ARBA" id="ARBA00022670"/>
    </source>
</evidence>
<reference evidence="4" key="1">
    <citation type="submission" date="2018-02" db="EMBL/GenBank/DDBJ databases">
        <title>Rhizophora mucronata_Transcriptome.</title>
        <authorList>
            <person name="Meera S.P."/>
            <person name="Sreeshan A."/>
            <person name="Augustine A."/>
        </authorList>
    </citation>
    <scope>NUCLEOTIDE SEQUENCE</scope>
    <source>
        <tissue evidence="4">Leaf</tissue>
    </source>
</reference>
<dbReference type="GO" id="GO:0009535">
    <property type="term" value="C:chloroplast thylakoid membrane"/>
    <property type="evidence" value="ECO:0007669"/>
    <property type="project" value="TreeGrafter"/>
</dbReference>
<dbReference type="InterPro" id="IPR000223">
    <property type="entry name" value="Pept_S26A_signal_pept_1"/>
</dbReference>
<dbReference type="AlphaFoldDB" id="A0A2P2J9E9"/>
<dbReference type="SUPFAM" id="SSF51306">
    <property type="entry name" value="LexA/Signal peptidase"/>
    <property type="match status" value="1"/>
</dbReference>
<dbReference type="GO" id="GO:0010027">
    <property type="term" value="P:thylakoid membrane organization"/>
    <property type="evidence" value="ECO:0007669"/>
    <property type="project" value="TreeGrafter"/>
</dbReference>
<evidence type="ECO:0000313" key="4">
    <source>
        <dbReference type="EMBL" id="MBW90115.1"/>
    </source>
</evidence>
<dbReference type="GO" id="GO:0006465">
    <property type="term" value="P:signal peptide processing"/>
    <property type="evidence" value="ECO:0007669"/>
    <property type="project" value="InterPro"/>
</dbReference>
<evidence type="ECO:0000256" key="2">
    <source>
        <dbReference type="ARBA" id="ARBA00022801"/>
    </source>
</evidence>
<dbReference type="EMBL" id="GGEC01009632">
    <property type="protein sequence ID" value="MBW90115.1"/>
    <property type="molecule type" value="Transcribed_RNA"/>
</dbReference>
<protein>
    <recommendedName>
        <fullName evidence="3">Peptidase S26 domain-containing protein</fullName>
    </recommendedName>
</protein>